<evidence type="ECO:0000313" key="2">
    <source>
        <dbReference type="Proteomes" id="UP001159364"/>
    </source>
</evidence>
<reference evidence="1 2" key="1">
    <citation type="submission" date="2021-09" db="EMBL/GenBank/DDBJ databases">
        <title>Genomic insights and catalytic innovation underlie evolution of tropane alkaloids biosynthesis.</title>
        <authorList>
            <person name="Wang Y.-J."/>
            <person name="Tian T."/>
            <person name="Huang J.-P."/>
            <person name="Huang S.-X."/>
        </authorList>
    </citation>
    <scope>NUCLEOTIDE SEQUENCE [LARGE SCALE GENOMIC DNA]</scope>
    <source>
        <strain evidence="1">KIB-2018</strain>
        <tissue evidence="1">Leaf</tissue>
    </source>
</reference>
<dbReference type="Proteomes" id="UP001159364">
    <property type="component" value="Linkage Group LG06"/>
</dbReference>
<organism evidence="1 2">
    <name type="scientific">Erythroxylum novogranatense</name>
    <dbReference type="NCBI Taxonomy" id="1862640"/>
    <lineage>
        <taxon>Eukaryota</taxon>
        <taxon>Viridiplantae</taxon>
        <taxon>Streptophyta</taxon>
        <taxon>Embryophyta</taxon>
        <taxon>Tracheophyta</taxon>
        <taxon>Spermatophyta</taxon>
        <taxon>Magnoliopsida</taxon>
        <taxon>eudicotyledons</taxon>
        <taxon>Gunneridae</taxon>
        <taxon>Pentapetalae</taxon>
        <taxon>rosids</taxon>
        <taxon>fabids</taxon>
        <taxon>Malpighiales</taxon>
        <taxon>Erythroxylaceae</taxon>
        <taxon>Erythroxylum</taxon>
    </lineage>
</organism>
<dbReference type="AlphaFoldDB" id="A0AAV8T4H0"/>
<accession>A0AAV8T4H0</accession>
<proteinExistence type="predicted"/>
<dbReference type="EMBL" id="JAIWQS010000006">
    <property type="protein sequence ID" value="KAJ8761214.1"/>
    <property type="molecule type" value="Genomic_DNA"/>
</dbReference>
<comment type="caution">
    <text evidence="1">The sequence shown here is derived from an EMBL/GenBank/DDBJ whole genome shotgun (WGS) entry which is preliminary data.</text>
</comment>
<evidence type="ECO:0008006" key="3">
    <source>
        <dbReference type="Google" id="ProtNLM"/>
    </source>
</evidence>
<protein>
    <recommendedName>
        <fullName evidence="3">Glycine-rich protein</fullName>
    </recommendedName>
</protein>
<gene>
    <name evidence="1" type="ORF">K2173_001270</name>
</gene>
<keyword evidence="2" id="KW-1185">Reference proteome</keyword>
<evidence type="ECO:0000313" key="1">
    <source>
        <dbReference type="EMBL" id="KAJ8761214.1"/>
    </source>
</evidence>
<name>A0AAV8T4H0_9ROSI</name>
<sequence length="207" mass="21341">MSKMIMTTIEASCPECDQINSVKRSNLGGGVVRGVQHVVDGGGVRGVQHVVVGGGGGGGVRGVQHVVVGGGGGGGVRGVQHVVVGGGGGGGVRGVQHVVVGGGNWGHGSTPGLDPHFTVVYGSCGINVWSSFSVKLAPAETSDEMIKMRSIIGNILSLYLNKLMNKWTYQICLKRDLFGTQELGNFSEMEGMECIKGNSCRGYVVSK</sequence>